<dbReference type="Proteomes" id="UP001223261">
    <property type="component" value="Chromosome"/>
</dbReference>
<evidence type="ECO:0000313" key="3">
    <source>
        <dbReference type="Proteomes" id="UP001223261"/>
    </source>
</evidence>
<accession>A0AAX3W3V1</accession>
<dbReference type="InterPro" id="IPR036388">
    <property type="entry name" value="WH-like_DNA-bd_sf"/>
</dbReference>
<feature type="domain" description="Insertion element IS150 protein InsJ-like helix-turn-helix" evidence="1">
    <location>
        <begin position="10"/>
        <end position="55"/>
    </location>
</feature>
<evidence type="ECO:0000313" key="2">
    <source>
        <dbReference type="EMBL" id="WHI59929.1"/>
    </source>
</evidence>
<dbReference type="Gene3D" id="1.10.10.10">
    <property type="entry name" value="Winged helix-like DNA-binding domain superfamily/Winged helix DNA-binding domain"/>
    <property type="match status" value="1"/>
</dbReference>
<evidence type="ECO:0000259" key="1">
    <source>
        <dbReference type="Pfam" id="PF13518"/>
    </source>
</evidence>
<dbReference type="EMBL" id="CP118848">
    <property type="protein sequence ID" value="WHI59929.1"/>
    <property type="molecule type" value="Genomic_DNA"/>
</dbReference>
<dbReference type="SUPFAM" id="SSF48295">
    <property type="entry name" value="TrpR-like"/>
    <property type="match status" value="1"/>
</dbReference>
<sequence length="85" mass="9889">MTTNKIYLEKRIKLVEDIVNGNITRYSAAKTHGVSSATLQEWVRRYNTYGKEGLKSFGKRTKYTSKLKAMTIEDTWFCCKVEFIV</sequence>
<dbReference type="InterPro" id="IPR055247">
    <property type="entry name" value="InsJ-like_HTH"/>
</dbReference>
<organism evidence="2 3">
    <name type="scientific">Mammaliicoccus lentus</name>
    <name type="common">Staphylococcus lentus</name>
    <dbReference type="NCBI Taxonomy" id="42858"/>
    <lineage>
        <taxon>Bacteria</taxon>
        <taxon>Bacillati</taxon>
        <taxon>Bacillota</taxon>
        <taxon>Bacilli</taxon>
        <taxon>Bacillales</taxon>
        <taxon>Staphylococcaceae</taxon>
        <taxon>Mammaliicoccus</taxon>
    </lineage>
</organism>
<reference evidence="2" key="1">
    <citation type="journal article" date="2023" name="Antibiotics">
        <title>Prevalence and Molecular Characterization of Methicillin-Resistant Staphylococci (MRS) and Mammaliicocci (MRM) in Dromedary Camels from Algeria: First Detection of SCCmec-mecC Hybrid in Methicillin-Resistant Mammaliicoccus lentus.</title>
        <authorList>
            <person name="Belhout C."/>
            <person name="Boyen F."/>
            <person name="Vereecke N."/>
            <person name="Theuns S."/>
            <person name="Taibi N."/>
            <person name="Stegger M."/>
            <person name="de la Fe-Rodriguez P.Y."/>
            <person name="Bouayad L."/>
            <person name="Elgroud R."/>
            <person name="Butaye P."/>
        </authorList>
    </citation>
    <scope>NUCLEOTIDE SEQUENCE</scope>
    <source>
        <strain evidence="2">7048</strain>
    </source>
</reference>
<proteinExistence type="predicted"/>
<dbReference type="InterPro" id="IPR010921">
    <property type="entry name" value="Trp_repressor/repl_initiator"/>
</dbReference>
<dbReference type="GO" id="GO:0043565">
    <property type="term" value="F:sequence-specific DNA binding"/>
    <property type="evidence" value="ECO:0007669"/>
    <property type="project" value="InterPro"/>
</dbReference>
<dbReference type="RefSeq" id="WP_282862172.1">
    <property type="nucleotide sequence ID" value="NZ_CP118848.1"/>
</dbReference>
<dbReference type="AlphaFoldDB" id="A0AAX3W3V1"/>
<name>A0AAX3W3V1_MAMLE</name>
<gene>
    <name evidence="2" type="ORF">PYH69_14730</name>
</gene>
<dbReference type="Pfam" id="PF13518">
    <property type="entry name" value="HTH_28"/>
    <property type="match status" value="1"/>
</dbReference>
<protein>
    <submittedName>
        <fullName evidence="2">Helix-turn-helix domain-containing protein</fullName>
    </submittedName>
</protein>